<dbReference type="STRING" id="436308.Nmar_0106"/>
<dbReference type="EnsemblBacteria" id="ABX12006">
    <property type="protein sequence ID" value="ABX12006"/>
    <property type="gene ID" value="Nmar_0106"/>
</dbReference>
<dbReference type="CDD" id="cd02440">
    <property type="entry name" value="AdoMet_MTases"/>
    <property type="match status" value="1"/>
</dbReference>
<accession>A9A145</accession>
<dbReference type="GO" id="GO:0032259">
    <property type="term" value="P:methylation"/>
    <property type="evidence" value="ECO:0007669"/>
    <property type="project" value="UniProtKB-KW"/>
</dbReference>
<reference evidence="1 2" key="1">
    <citation type="journal article" date="2010" name="Proc. Natl. Acad. Sci. U.S.A.">
        <title>Nitrosopumilus maritimus genome reveals unique mechanisms for nitrification and autotrophy in globally distributed marine crenarchaea.</title>
        <authorList>
            <person name="Walker C.B."/>
            <person name="de la Torre J.R."/>
            <person name="Klotz M.G."/>
            <person name="Urakawa H."/>
            <person name="Pinel N."/>
            <person name="Arp D.J."/>
            <person name="Brochier-Armanet C."/>
            <person name="Chain P.S."/>
            <person name="Chan P.P."/>
            <person name="Gollabgir A."/>
            <person name="Hemp J."/>
            <person name="Hugler M."/>
            <person name="Karr E.A."/>
            <person name="Konneke M."/>
            <person name="Shin M."/>
            <person name="Lawton T.J."/>
            <person name="Lowe T."/>
            <person name="Martens-Habbena W."/>
            <person name="Sayavedra-Soto L.A."/>
            <person name="Lang D."/>
            <person name="Sievert S.M."/>
            <person name="Rosenzweig A.C."/>
            <person name="Manning G."/>
            <person name="Stahl D.A."/>
        </authorList>
    </citation>
    <scope>NUCLEOTIDE SEQUENCE [LARGE SCALE GENOMIC DNA]</scope>
    <source>
        <strain evidence="1 2">SCM1</strain>
    </source>
</reference>
<name>A9A145_NITMS</name>
<gene>
    <name evidence="1" type="ordered locus">Nmar_0106</name>
</gene>
<dbReference type="KEGG" id="nmr:Nmar_0106"/>
<keyword evidence="1" id="KW-0489">Methyltransferase</keyword>
<keyword evidence="1" id="KW-0808">Transferase</keyword>
<dbReference type="Gene3D" id="3.40.50.150">
    <property type="entry name" value="Vaccinia Virus protein VP39"/>
    <property type="match status" value="1"/>
</dbReference>
<dbReference type="Proteomes" id="UP000000792">
    <property type="component" value="Chromosome"/>
</dbReference>
<evidence type="ECO:0000313" key="2">
    <source>
        <dbReference type="Proteomes" id="UP000000792"/>
    </source>
</evidence>
<sequence length="306" mass="35956">MNESKKYDFIDNAFCPCCSSNNLYIAFEKSFFNLPVLKCNECGLHFIWDKNLTLNLEKYYDETYWDVFRNIKNKQIKNQQTDNAYLIKKFPKFIQKFFDWTGVRKSLSRSQSWYLLPLLKKKHSLFELGSGEGFILEFFEKNGFDVFGMEPSKINFSLINRKLTYGKCVTGSADDIKSIKKKFDVIILSHVFEHLKDCKQVLLDLKKILNPNGIIFIDVPNCSNLKTLHESIFTQPHIFHFTKKSIESLSSSTGFSIIKADFFYGKVSTFLDHIKYFLFWIFKKDFFIVSDQKNGNYLRIILTNSD</sequence>
<dbReference type="eggNOG" id="arCOG04340">
    <property type="taxonomic scope" value="Archaea"/>
</dbReference>
<dbReference type="SUPFAM" id="SSF53335">
    <property type="entry name" value="S-adenosyl-L-methionine-dependent methyltransferases"/>
    <property type="match status" value="1"/>
</dbReference>
<dbReference type="OrthoDB" id="5011at2157"/>
<protein>
    <submittedName>
        <fullName evidence="1">Methyltransferase type 12</fullName>
    </submittedName>
</protein>
<dbReference type="Pfam" id="PF13489">
    <property type="entry name" value="Methyltransf_23"/>
    <property type="match status" value="1"/>
</dbReference>
<proteinExistence type="predicted"/>
<dbReference type="AlphaFoldDB" id="A9A145"/>
<dbReference type="PANTHER" id="PTHR43861:SF6">
    <property type="entry name" value="METHYLTRANSFERASE TYPE 11"/>
    <property type="match status" value="1"/>
</dbReference>
<dbReference type="InterPro" id="IPR029063">
    <property type="entry name" value="SAM-dependent_MTases_sf"/>
</dbReference>
<dbReference type="GO" id="GO:0008168">
    <property type="term" value="F:methyltransferase activity"/>
    <property type="evidence" value="ECO:0000318"/>
    <property type="project" value="GO_Central"/>
</dbReference>
<keyword evidence="2" id="KW-1185">Reference proteome</keyword>
<dbReference type="InParanoid" id="A9A145"/>
<dbReference type="EMBL" id="CP000866">
    <property type="protein sequence ID" value="ABX12006.1"/>
    <property type="molecule type" value="Genomic_DNA"/>
</dbReference>
<organism evidence="1 2">
    <name type="scientific">Nitrosopumilus maritimus (strain SCM1)</name>
    <dbReference type="NCBI Taxonomy" id="436308"/>
    <lineage>
        <taxon>Archaea</taxon>
        <taxon>Nitrososphaerota</taxon>
        <taxon>Nitrososphaeria</taxon>
        <taxon>Nitrosopumilales</taxon>
        <taxon>Nitrosopumilaceae</taxon>
        <taxon>Nitrosopumilus</taxon>
    </lineage>
</organism>
<dbReference type="GeneID" id="5774309"/>
<evidence type="ECO:0000313" key="1">
    <source>
        <dbReference type="EMBL" id="ABX12006.1"/>
    </source>
</evidence>
<dbReference type="HOGENOM" id="CLU_068669_2_0_2"/>
<dbReference type="RefSeq" id="WP_012214493.1">
    <property type="nucleotide sequence ID" value="NC_010085.1"/>
</dbReference>
<dbReference type="PhylomeDB" id="A9A145"/>
<dbReference type="PANTHER" id="PTHR43861">
    <property type="entry name" value="TRANS-ACONITATE 2-METHYLTRANSFERASE-RELATED"/>
    <property type="match status" value="1"/>
</dbReference>